<evidence type="ECO:0000313" key="3">
    <source>
        <dbReference type="Proteomes" id="UP000243015"/>
    </source>
</evidence>
<dbReference type="Proteomes" id="UP000243015">
    <property type="component" value="Unassembled WGS sequence"/>
</dbReference>
<dbReference type="VEuPathDB" id="FungiDB:TERG_01734"/>
<dbReference type="EMBL" id="LHPM01000013">
    <property type="protein sequence ID" value="OAL66148.1"/>
    <property type="molecule type" value="Genomic_DNA"/>
</dbReference>
<accession>A0A178F200</accession>
<organism evidence="2 3">
    <name type="scientific">Trichophyton rubrum</name>
    <name type="common">Athlete's foot fungus</name>
    <name type="synonym">Epidermophyton rubrum</name>
    <dbReference type="NCBI Taxonomy" id="5551"/>
    <lineage>
        <taxon>Eukaryota</taxon>
        <taxon>Fungi</taxon>
        <taxon>Dikarya</taxon>
        <taxon>Ascomycota</taxon>
        <taxon>Pezizomycotina</taxon>
        <taxon>Eurotiomycetes</taxon>
        <taxon>Eurotiomycetidae</taxon>
        <taxon>Onygenales</taxon>
        <taxon>Arthrodermataceae</taxon>
        <taxon>Trichophyton</taxon>
    </lineage>
</organism>
<evidence type="ECO:0000256" key="1">
    <source>
        <dbReference type="SAM" id="MobiDB-lite"/>
    </source>
</evidence>
<protein>
    <submittedName>
        <fullName evidence="2">Uncharacterized protein</fullName>
    </submittedName>
</protein>
<name>A0A178F200_TRIRU</name>
<dbReference type="AlphaFoldDB" id="A0A178F200"/>
<gene>
    <name evidence="2" type="ORF">A7C99_3253</name>
</gene>
<feature type="compositionally biased region" description="Polar residues" evidence="1">
    <location>
        <begin position="512"/>
        <end position="523"/>
    </location>
</feature>
<feature type="region of interest" description="Disordered" evidence="1">
    <location>
        <begin position="509"/>
        <end position="531"/>
    </location>
</feature>
<feature type="compositionally biased region" description="Acidic residues" evidence="1">
    <location>
        <begin position="94"/>
        <end position="121"/>
    </location>
</feature>
<proteinExistence type="predicted"/>
<sequence>MALAPAHLDGPFFPFLNSDTWKHGIAFSRYSQAFVIPCLSDLWLRIRSGCGVFIRPPTTQAYGGLCRSRLNDYFPSGIQGSQNQRQKPPYATEDSSDSESEEEPLSSEGEEEEEEEEEEECSPSSPVTFSGTSSIVYDLQMLSHSARAKARHGLSGEFSVDKCRPIYGGGYDFHVVDYGRVYVGEGPMWLVDQLHRRVLTSRPSGALKLSQNGECEKLDPMLELIGGRMENICQKVEWPYIPTPGTPPDTQCSSTSMSRPEKARDLLSAFSADTMPDEFRPELVETIRQPRTPEQCVVQGDFEATMFRLAVHDENVYASLRKVMPSGARAAIFFDKVQRRIRSLLADFNRYRQKGTPRHSDHTALEVDVVADEMRDHLRLIQQNMFSRSPHGFKGAAETLLYLLRAVCQFNFDAFETSTWERPSESVETAEDRNLFFQLIYNPVNGDDFFVLSCLEQLPEDILQQITPQLDNIFNDMQVNAAPVPYLRKLHSIIAGDIPTKTALGAALIPGTSGQKRPSTAASGSGRKRTK</sequence>
<comment type="caution">
    <text evidence="2">The sequence shown here is derived from an EMBL/GenBank/DDBJ whole genome shotgun (WGS) entry which is preliminary data.</text>
</comment>
<evidence type="ECO:0000313" key="2">
    <source>
        <dbReference type="EMBL" id="OAL66148.1"/>
    </source>
</evidence>
<reference evidence="2 3" key="1">
    <citation type="submission" date="2016-05" db="EMBL/GenBank/DDBJ databases">
        <title>Genome sequencing of Trichophyton rubrum CMCC(F)T1i isolated from hair.</title>
        <authorList>
            <person name="Zhan P."/>
            <person name="Tao Y."/>
            <person name="Liu W."/>
        </authorList>
    </citation>
    <scope>NUCLEOTIDE SEQUENCE [LARGE SCALE GENOMIC DNA]</scope>
    <source>
        <strain evidence="3">CMCC(F)T1i</strain>
    </source>
</reference>
<feature type="region of interest" description="Disordered" evidence="1">
    <location>
        <begin position="77"/>
        <end position="129"/>
    </location>
</feature>